<comment type="subcellular location">
    <subcellularLocation>
        <location evidence="1">Membrane</location>
        <topology evidence="1">Multi-pass membrane protein</topology>
    </subcellularLocation>
</comment>
<evidence type="ECO:0000256" key="9">
    <source>
        <dbReference type="SAM" id="Phobius"/>
    </source>
</evidence>
<dbReference type="SUPFAM" id="SSF52540">
    <property type="entry name" value="P-loop containing nucleoside triphosphate hydrolases"/>
    <property type="match status" value="2"/>
</dbReference>
<protein>
    <recommendedName>
        <fullName evidence="14">ABC transporter domain-containing protein</fullName>
    </recommendedName>
</protein>
<proteinExistence type="inferred from homology"/>
<evidence type="ECO:0000313" key="12">
    <source>
        <dbReference type="EMBL" id="CRK24839.1"/>
    </source>
</evidence>
<feature type="region of interest" description="Disordered" evidence="8">
    <location>
        <begin position="1"/>
        <end position="46"/>
    </location>
</feature>
<feature type="non-terminal residue" evidence="12">
    <location>
        <position position="1010"/>
    </location>
</feature>
<dbReference type="GO" id="GO:0005524">
    <property type="term" value="F:ATP binding"/>
    <property type="evidence" value="ECO:0007669"/>
    <property type="project" value="UniProtKB-KW"/>
</dbReference>
<feature type="transmembrane region" description="Helical" evidence="9">
    <location>
        <begin position="472"/>
        <end position="499"/>
    </location>
</feature>
<dbReference type="InterPro" id="IPR003593">
    <property type="entry name" value="AAA+_ATPase"/>
</dbReference>
<feature type="region of interest" description="Disordered" evidence="8">
    <location>
        <begin position="376"/>
        <end position="403"/>
    </location>
</feature>
<dbReference type="InterPro" id="IPR039421">
    <property type="entry name" value="Type_1_exporter"/>
</dbReference>
<keyword evidence="6 9" id="KW-1133">Transmembrane helix</keyword>
<keyword evidence="13" id="KW-1185">Reference proteome</keyword>
<comment type="similarity">
    <text evidence="2">Belongs to the ABC transporter superfamily. ABCB family. Multidrug resistance exporter (TC 3.A.1.201) subfamily.</text>
</comment>
<dbReference type="PROSITE" id="PS50893">
    <property type="entry name" value="ABC_TRANSPORTER_2"/>
    <property type="match status" value="2"/>
</dbReference>
<dbReference type="Gene3D" id="1.20.1560.10">
    <property type="entry name" value="ABC transporter type 1, transmembrane domain"/>
    <property type="match status" value="2"/>
</dbReference>
<keyword evidence="7 9" id="KW-0472">Membrane</keyword>
<organism evidence="12 13">
    <name type="scientific">Verticillium longisporum</name>
    <name type="common">Verticillium dahliae var. longisporum</name>
    <dbReference type="NCBI Taxonomy" id="100787"/>
    <lineage>
        <taxon>Eukaryota</taxon>
        <taxon>Fungi</taxon>
        <taxon>Dikarya</taxon>
        <taxon>Ascomycota</taxon>
        <taxon>Pezizomycotina</taxon>
        <taxon>Sordariomycetes</taxon>
        <taxon>Hypocreomycetidae</taxon>
        <taxon>Glomerellales</taxon>
        <taxon>Plectosphaerellaceae</taxon>
        <taxon>Verticillium</taxon>
    </lineage>
</organism>
<name>A0A0G4LSA8_VERLO</name>
<evidence type="ECO:0000313" key="13">
    <source>
        <dbReference type="Proteomes" id="UP000044602"/>
    </source>
</evidence>
<dbReference type="PANTHER" id="PTHR43394:SF1">
    <property type="entry name" value="ATP-BINDING CASSETTE SUB-FAMILY B MEMBER 10, MITOCHONDRIAL"/>
    <property type="match status" value="1"/>
</dbReference>
<dbReference type="FunFam" id="3.40.50.300:FF:000913">
    <property type="entry name" value="ABC multidrug transporter SitT"/>
    <property type="match status" value="1"/>
</dbReference>
<dbReference type="InterPro" id="IPR011527">
    <property type="entry name" value="ABC1_TM_dom"/>
</dbReference>
<dbReference type="SMART" id="SM00382">
    <property type="entry name" value="AAA"/>
    <property type="match status" value="2"/>
</dbReference>
<dbReference type="InterPro" id="IPR017871">
    <property type="entry name" value="ABC_transporter-like_CS"/>
</dbReference>
<keyword evidence="4" id="KW-0547">Nucleotide-binding</keyword>
<dbReference type="EMBL" id="CVQH01017780">
    <property type="protein sequence ID" value="CRK24839.1"/>
    <property type="molecule type" value="Genomic_DNA"/>
</dbReference>
<feature type="domain" description="ABC transporter" evidence="10">
    <location>
        <begin position="101"/>
        <end position="335"/>
    </location>
</feature>
<feature type="transmembrane region" description="Helical" evidence="9">
    <location>
        <begin position="569"/>
        <end position="592"/>
    </location>
</feature>
<dbReference type="Pfam" id="PF00005">
    <property type="entry name" value="ABC_tran"/>
    <property type="match status" value="2"/>
</dbReference>
<dbReference type="InterPro" id="IPR027417">
    <property type="entry name" value="P-loop_NTPase"/>
</dbReference>
<evidence type="ECO:0000256" key="1">
    <source>
        <dbReference type="ARBA" id="ARBA00004141"/>
    </source>
</evidence>
<feature type="transmembrane region" description="Helical" evidence="9">
    <location>
        <begin position="539"/>
        <end position="563"/>
    </location>
</feature>
<dbReference type="CDD" id="cd18578">
    <property type="entry name" value="ABC_6TM_Pgp_ABCB1_D2_like"/>
    <property type="match status" value="1"/>
</dbReference>
<dbReference type="GO" id="GO:0015421">
    <property type="term" value="F:ABC-type oligopeptide transporter activity"/>
    <property type="evidence" value="ECO:0007669"/>
    <property type="project" value="TreeGrafter"/>
</dbReference>
<feature type="transmembrane region" description="Helical" evidence="9">
    <location>
        <begin position="131"/>
        <end position="155"/>
    </location>
</feature>
<dbReference type="AlphaFoldDB" id="A0A0G4LSA8"/>
<evidence type="ECO:0000256" key="5">
    <source>
        <dbReference type="ARBA" id="ARBA00022840"/>
    </source>
</evidence>
<evidence type="ECO:0000259" key="10">
    <source>
        <dbReference type="PROSITE" id="PS50893"/>
    </source>
</evidence>
<dbReference type="STRING" id="100787.A0A0G4LSA8"/>
<evidence type="ECO:0000259" key="11">
    <source>
        <dbReference type="PROSITE" id="PS50929"/>
    </source>
</evidence>
<dbReference type="Gene3D" id="3.40.50.300">
    <property type="entry name" value="P-loop containing nucleotide triphosphate hydrolases"/>
    <property type="match status" value="2"/>
</dbReference>
<feature type="region of interest" description="Disordered" evidence="8">
    <location>
        <begin position="742"/>
        <end position="768"/>
    </location>
</feature>
<keyword evidence="5" id="KW-0067">ATP-binding</keyword>
<feature type="transmembrane region" description="Helical" evidence="9">
    <location>
        <begin position="688"/>
        <end position="710"/>
    </location>
</feature>
<dbReference type="GO" id="GO:0016020">
    <property type="term" value="C:membrane"/>
    <property type="evidence" value="ECO:0007669"/>
    <property type="project" value="UniProtKB-SubCell"/>
</dbReference>
<feature type="domain" description="ABC transporter" evidence="10">
    <location>
        <begin position="787"/>
        <end position="1006"/>
    </location>
</feature>
<evidence type="ECO:0000256" key="7">
    <source>
        <dbReference type="ARBA" id="ARBA00023136"/>
    </source>
</evidence>
<dbReference type="InterPro" id="IPR036640">
    <property type="entry name" value="ABC1_TM_sf"/>
</dbReference>
<dbReference type="PROSITE" id="PS00211">
    <property type="entry name" value="ABC_TRANSPORTER_1"/>
    <property type="match status" value="2"/>
</dbReference>
<evidence type="ECO:0000256" key="8">
    <source>
        <dbReference type="SAM" id="MobiDB-lite"/>
    </source>
</evidence>
<gene>
    <name evidence="12" type="ORF">BN1708_014031</name>
</gene>
<evidence type="ECO:0000256" key="2">
    <source>
        <dbReference type="ARBA" id="ARBA00007577"/>
    </source>
</evidence>
<reference evidence="12 13" key="1">
    <citation type="submission" date="2015-05" db="EMBL/GenBank/DDBJ databases">
        <authorList>
            <person name="Wang D.B."/>
            <person name="Wang M."/>
        </authorList>
    </citation>
    <scope>NUCLEOTIDE SEQUENCE [LARGE SCALE GENOMIC DNA]</scope>
    <source>
        <strain evidence="12">VL1</strain>
    </source>
</reference>
<dbReference type="PANTHER" id="PTHR43394">
    <property type="entry name" value="ATP-DEPENDENT PERMEASE MDL1, MITOCHONDRIAL"/>
    <property type="match status" value="1"/>
</dbReference>
<feature type="transmembrane region" description="Helical" evidence="9">
    <location>
        <begin position="425"/>
        <end position="452"/>
    </location>
</feature>
<evidence type="ECO:0000256" key="3">
    <source>
        <dbReference type="ARBA" id="ARBA00022692"/>
    </source>
</evidence>
<evidence type="ECO:0000256" key="4">
    <source>
        <dbReference type="ARBA" id="ARBA00022741"/>
    </source>
</evidence>
<sequence>MVVTEKPLEAPVPPLVAGQQDREMLPQQPAEPTEKSDATSVKPKDIEQPASESVFHSLTIYFRCLFAADPTWLDITLIVGGSICAAAAGTPFPLMAILFGQLVDDLNDATCAAEAQTADPFAYASDINEKVLLMAIIAIAAFCLIYIYILAWGVISQRLAQRLRPAHAHLKSFLNWNNLTELGNKGKDLSASAEALGPEAVEIVKLVHDAADQADAASFIERLESGYGTIAGPGGSLISGGQRQRIALAQALIRDPQILVLDEATAALDSASERRIQEAVERAAKHRTVISIAHRLSTIRKADNIVVMEAGQVVEQGSYAELMAIEGGVFARMASLQSVGTVDRGEGSSISGDSLDASTLKTDIFPSEKLDPADHILSKESSAKEATEKGKEEENKEEEPKTELDTKQPFFFVTKGLGRLVRPSLLWLVGAIIAAAIVGCTFSSAGVILGYTVGALNPCANTVERILDLGRFFAGMIFMLACIEFFANFVAWSFFGVVAEKMLYAVRVLSFRSLLEQDLDWHQSETPTKLLTIITKDSAALGGFSGSTIGTVFAVVVNFFIAIILSHIIAWKIAIVCLATIPLLLGAGIMQLRMLARYEERQAGAFADATAVAVEAVHSIRTIAALSLEGEIMGSYTRLLRGPQKMIFRSSASTNIWLAMQHSMGTLIYCLSYWWGSQLIMRGEYNQTQFFIILIAMLVSAQLWGTMFSLAPEFSRARLAVSRILNVINLGSGRDLNKAQLKTLQTARESKTGGDKNAPSSDGADAEAANEVQLKQPFKGESRGAKVTFHNVGFTYPNRPDVPVLDGVSFTLQPGQFCGLVGPSGAGKSTIMLLVQRLYHPTTGTISLDGQDLKPLPPSFRESIALVPQDPTLFDGTVRFNVGLGAAPGTEATDAEIEEAECGASAQRLSGGQRQRLAIARALVRKPRLLLLDESTSALDAASEAALQEGLERASRGTTVLAITHRLHTVQKADVILIVEGGKIVDQGRHTELMERRESYRINAMQQMLQ</sequence>
<feature type="domain" description="ABC transmembrane type-1" evidence="11">
    <location>
        <begin position="429"/>
        <end position="716"/>
    </location>
</feature>
<keyword evidence="3 9" id="KW-0812">Transmembrane</keyword>
<evidence type="ECO:0000256" key="6">
    <source>
        <dbReference type="ARBA" id="ARBA00022989"/>
    </source>
</evidence>
<dbReference type="Proteomes" id="UP000044602">
    <property type="component" value="Unassembled WGS sequence"/>
</dbReference>
<dbReference type="Pfam" id="PF00664">
    <property type="entry name" value="ABC_membrane"/>
    <property type="match status" value="1"/>
</dbReference>
<dbReference type="InterPro" id="IPR003439">
    <property type="entry name" value="ABC_transporter-like_ATP-bd"/>
</dbReference>
<evidence type="ECO:0008006" key="14">
    <source>
        <dbReference type="Google" id="ProtNLM"/>
    </source>
</evidence>
<feature type="compositionally biased region" description="Basic and acidic residues" evidence="8">
    <location>
        <begin position="32"/>
        <end position="46"/>
    </location>
</feature>
<dbReference type="PROSITE" id="PS50929">
    <property type="entry name" value="ABC_TM1F"/>
    <property type="match status" value="1"/>
</dbReference>
<accession>A0A0G4LSA8</accession>
<dbReference type="GO" id="GO:0016887">
    <property type="term" value="F:ATP hydrolysis activity"/>
    <property type="evidence" value="ECO:0007669"/>
    <property type="project" value="InterPro"/>
</dbReference>
<dbReference type="SUPFAM" id="SSF90123">
    <property type="entry name" value="ABC transporter transmembrane region"/>
    <property type="match status" value="2"/>
</dbReference>